<accession>A0A2P2NSW4</accession>
<protein>
    <submittedName>
        <fullName evidence="1">Uncharacterized protein</fullName>
    </submittedName>
</protein>
<proteinExistence type="predicted"/>
<name>A0A2P2NSW4_RHIMU</name>
<sequence>MMLVPYNNTYQNFLFWPLVKRRMLVIISVFLCPSSIDSAF</sequence>
<dbReference type="AlphaFoldDB" id="A0A2P2NSW4"/>
<organism evidence="1">
    <name type="scientific">Rhizophora mucronata</name>
    <name type="common">Asiatic mangrove</name>
    <dbReference type="NCBI Taxonomy" id="61149"/>
    <lineage>
        <taxon>Eukaryota</taxon>
        <taxon>Viridiplantae</taxon>
        <taxon>Streptophyta</taxon>
        <taxon>Embryophyta</taxon>
        <taxon>Tracheophyta</taxon>
        <taxon>Spermatophyta</taxon>
        <taxon>Magnoliopsida</taxon>
        <taxon>eudicotyledons</taxon>
        <taxon>Gunneridae</taxon>
        <taxon>Pentapetalae</taxon>
        <taxon>rosids</taxon>
        <taxon>fabids</taxon>
        <taxon>Malpighiales</taxon>
        <taxon>Rhizophoraceae</taxon>
        <taxon>Rhizophora</taxon>
    </lineage>
</organism>
<reference evidence="1" key="1">
    <citation type="submission" date="2018-02" db="EMBL/GenBank/DDBJ databases">
        <title>Rhizophora mucronata_Transcriptome.</title>
        <authorList>
            <person name="Meera S.P."/>
            <person name="Sreeshan A."/>
            <person name="Augustine A."/>
        </authorList>
    </citation>
    <scope>NUCLEOTIDE SEQUENCE</scope>
    <source>
        <tissue evidence="1">Leaf</tissue>
    </source>
</reference>
<dbReference type="EMBL" id="GGEC01065049">
    <property type="protein sequence ID" value="MBX45533.1"/>
    <property type="molecule type" value="Transcribed_RNA"/>
</dbReference>
<evidence type="ECO:0000313" key="1">
    <source>
        <dbReference type="EMBL" id="MBX45533.1"/>
    </source>
</evidence>